<proteinExistence type="predicted"/>
<evidence type="ECO:0000256" key="2">
    <source>
        <dbReference type="SAM" id="MobiDB-lite"/>
    </source>
</evidence>
<feature type="compositionally biased region" description="Low complexity" evidence="2">
    <location>
        <begin position="371"/>
        <end position="389"/>
    </location>
</feature>
<feature type="domain" description="N-terminal Ras-GEF" evidence="4">
    <location>
        <begin position="89"/>
        <end position="216"/>
    </location>
</feature>
<evidence type="ECO:0000259" key="4">
    <source>
        <dbReference type="PROSITE" id="PS50212"/>
    </source>
</evidence>
<dbReference type="Pfam" id="PF00618">
    <property type="entry name" value="RasGEF_N"/>
    <property type="match status" value="1"/>
</dbReference>
<gene>
    <name evidence="5" type="ORF">GBAR_LOCUS16154</name>
</gene>
<sequence length="399" mass="43703">MIPLCGAQLHKTVDIEGQPLTADLKSGRGEDLLAFRVSFVSKESLYFRVAKPNLRKAWVEALEMCIQEAAHEGLCDNEDIPLAQVYPDAGPKIAAASLEKLFQQLTSPHNFQDDFIDVFLMTHLSFTTSRDVLEALINCMQSPGGLSDSGAHFSANAVFTFSMESGDSETDYVTFFRSSRNSSEMDFGDEDSGNDDSADTPRPSHTDLMGLRSRACAKNGDMSSVRAEAEHFKIREMSIEEEEGSQGDGRIHVQTAVDRRKLTISEKINRDLDETAIMLEKLTQSLFPVEMGGGVGRGEGGGVVKRVHRDWKKSRHSTVSASISEPDLTLIGIEKSPSPPPIKRGHGQVSIPVPNPSTRRPGTPTDRLTNSLSQSSASHSFLSFSLPPRSCHDEPSTHQ</sequence>
<dbReference type="PROSITE" id="PS50212">
    <property type="entry name" value="RASGEF_NTER"/>
    <property type="match status" value="1"/>
</dbReference>
<evidence type="ECO:0000313" key="6">
    <source>
        <dbReference type="Proteomes" id="UP001174909"/>
    </source>
</evidence>
<dbReference type="Gene3D" id="1.20.870.10">
    <property type="entry name" value="Son of sevenless (SoS) protein Chain: S domain 1"/>
    <property type="match status" value="1"/>
</dbReference>
<feature type="compositionally biased region" description="Polar residues" evidence="2">
    <location>
        <begin position="356"/>
        <end position="370"/>
    </location>
</feature>
<evidence type="ECO:0000313" key="5">
    <source>
        <dbReference type="EMBL" id="CAI8028297.1"/>
    </source>
</evidence>
<organism evidence="5 6">
    <name type="scientific">Geodia barretti</name>
    <name type="common">Barrett's horny sponge</name>
    <dbReference type="NCBI Taxonomy" id="519541"/>
    <lineage>
        <taxon>Eukaryota</taxon>
        <taxon>Metazoa</taxon>
        <taxon>Porifera</taxon>
        <taxon>Demospongiae</taxon>
        <taxon>Heteroscleromorpha</taxon>
        <taxon>Tetractinellida</taxon>
        <taxon>Astrophorina</taxon>
        <taxon>Geodiidae</taxon>
        <taxon>Geodia</taxon>
    </lineage>
</organism>
<dbReference type="GO" id="GO:0005085">
    <property type="term" value="F:guanyl-nucleotide exchange factor activity"/>
    <property type="evidence" value="ECO:0007669"/>
    <property type="project" value="UniProtKB-KW"/>
</dbReference>
<name>A0AA35SFQ7_GEOBA</name>
<feature type="region of interest" description="Disordered" evidence="2">
    <location>
        <begin position="331"/>
        <end position="399"/>
    </location>
</feature>
<keyword evidence="1" id="KW-0344">Guanine-nucleotide releasing factor</keyword>
<protein>
    <recommendedName>
        <fullName evidence="7">PH domain-containing protein</fullName>
    </recommendedName>
</protein>
<dbReference type="Proteomes" id="UP001174909">
    <property type="component" value="Unassembled WGS sequence"/>
</dbReference>
<feature type="region of interest" description="Disordered" evidence="2">
    <location>
        <begin position="182"/>
        <end position="209"/>
    </location>
</feature>
<keyword evidence="6" id="KW-1185">Reference proteome</keyword>
<feature type="compositionally biased region" description="Basic and acidic residues" evidence="2">
    <location>
        <begin position="390"/>
        <end position="399"/>
    </location>
</feature>
<evidence type="ECO:0000259" key="3">
    <source>
        <dbReference type="PROSITE" id="PS50003"/>
    </source>
</evidence>
<comment type="caution">
    <text evidence="5">The sequence shown here is derived from an EMBL/GenBank/DDBJ whole genome shotgun (WGS) entry which is preliminary data.</text>
</comment>
<dbReference type="AlphaFoldDB" id="A0AA35SFQ7"/>
<accession>A0AA35SFQ7</accession>
<dbReference type="InterPro" id="IPR023578">
    <property type="entry name" value="Ras_GEF_dom_sf"/>
</dbReference>
<feature type="domain" description="PH" evidence="3">
    <location>
        <begin position="1"/>
        <end position="67"/>
    </location>
</feature>
<evidence type="ECO:0008006" key="7">
    <source>
        <dbReference type="Google" id="ProtNLM"/>
    </source>
</evidence>
<evidence type="ECO:0000256" key="1">
    <source>
        <dbReference type="PROSITE-ProRule" id="PRU00135"/>
    </source>
</evidence>
<dbReference type="PROSITE" id="PS50003">
    <property type="entry name" value="PH_DOMAIN"/>
    <property type="match status" value="1"/>
</dbReference>
<dbReference type="InterPro" id="IPR000651">
    <property type="entry name" value="Ras-like_Gua-exchang_fac_N"/>
</dbReference>
<reference evidence="5" key="1">
    <citation type="submission" date="2023-03" db="EMBL/GenBank/DDBJ databases">
        <authorList>
            <person name="Steffen K."/>
            <person name="Cardenas P."/>
        </authorList>
    </citation>
    <scope>NUCLEOTIDE SEQUENCE</scope>
</reference>
<dbReference type="CDD" id="cd06224">
    <property type="entry name" value="REM"/>
    <property type="match status" value="1"/>
</dbReference>
<dbReference type="SUPFAM" id="SSF48366">
    <property type="entry name" value="Ras GEF"/>
    <property type="match status" value="1"/>
</dbReference>
<dbReference type="EMBL" id="CASHTH010002323">
    <property type="protein sequence ID" value="CAI8028297.1"/>
    <property type="molecule type" value="Genomic_DNA"/>
</dbReference>
<dbReference type="InterPro" id="IPR001849">
    <property type="entry name" value="PH_domain"/>
</dbReference>
<feature type="compositionally biased region" description="Acidic residues" evidence="2">
    <location>
        <begin position="186"/>
        <end position="198"/>
    </location>
</feature>